<feature type="non-terminal residue" evidence="1">
    <location>
        <position position="1"/>
    </location>
</feature>
<comment type="caution">
    <text evidence="1">The sequence shown here is derived from an EMBL/GenBank/DDBJ whole genome shotgun (WGS) entry which is preliminary data.</text>
</comment>
<evidence type="ECO:0000313" key="1">
    <source>
        <dbReference type="EMBL" id="MCI52144.1"/>
    </source>
</evidence>
<keyword evidence="1" id="KW-0378">Hydrolase</keyword>
<evidence type="ECO:0000313" key="2">
    <source>
        <dbReference type="Proteomes" id="UP000265520"/>
    </source>
</evidence>
<name>A0A392SV89_9FABA</name>
<protein>
    <submittedName>
        <fullName evidence="1">Ubiquitin carboxyl-terminal hydrolase 26-like</fullName>
    </submittedName>
</protein>
<proteinExistence type="predicted"/>
<organism evidence="1 2">
    <name type="scientific">Trifolium medium</name>
    <dbReference type="NCBI Taxonomy" id="97028"/>
    <lineage>
        <taxon>Eukaryota</taxon>
        <taxon>Viridiplantae</taxon>
        <taxon>Streptophyta</taxon>
        <taxon>Embryophyta</taxon>
        <taxon>Tracheophyta</taxon>
        <taxon>Spermatophyta</taxon>
        <taxon>Magnoliopsida</taxon>
        <taxon>eudicotyledons</taxon>
        <taxon>Gunneridae</taxon>
        <taxon>Pentapetalae</taxon>
        <taxon>rosids</taxon>
        <taxon>fabids</taxon>
        <taxon>Fabales</taxon>
        <taxon>Fabaceae</taxon>
        <taxon>Papilionoideae</taxon>
        <taxon>50 kb inversion clade</taxon>
        <taxon>NPAAA clade</taxon>
        <taxon>Hologalegina</taxon>
        <taxon>IRL clade</taxon>
        <taxon>Trifolieae</taxon>
        <taxon>Trifolium</taxon>
    </lineage>
</organism>
<dbReference type="AlphaFoldDB" id="A0A392SV89"/>
<accession>A0A392SV89</accession>
<dbReference type="Proteomes" id="UP000265520">
    <property type="component" value="Unassembled WGS sequence"/>
</dbReference>
<dbReference type="EMBL" id="LXQA010442845">
    <property type="protein sequence ID" value="MCI52144.1"/>
    <property type="molecule type" value="Genomic_DNA"/>
</dbReference>
<keyword evidence="2" id="KW-1185">Reference proteome</keyword>
<dbReference type="GO" id="GO:0016787">
    <property type="term" value="F:hydrolase activity"/>
    <property type="evidence" value="ECO:0007669"/>
    <property type="project" value="UniProtKB-KW"/>
</dbReference>
<sequence>ACGLTLITEEDWKCFCKEWDTEIQGVSAEFENMDNMNNEFGNCQVLIKTCPEVI</sequence>
<reference evidence="1 2" key="1">
    <citation type="journal article" date="2018" name="Front. Plant Sci.">
        <title>Red Clover (Trifolium pratense) and Zigzag Clover (T. medium) - A Picture of Genomic Similarities and Differences.</title>
        <authorList>
            <person name="Dluhosova J."/>
            <person name="Istvanek J."/>
            <person name="Nedelnik J."/>
            <person name="Repkova J."/>
        </authorList>
    </citation>
    <scope>NUCLEOTIDE SEQUENCE [LARGE SCALE GENOMIC DNA]</scope>
    <source>
        <strain evidence="2">cv. 10/8</strain>
        <tissue evidence="1">Leaf</tissue>
    </source>
</reference>